<accession>A0A1F5E7F1</accession>
<dbReference type="SUPFAM" id="SSF51658">
    <property type="entry name" value="Xylose isomerase-like"/>
    <property type="match status" value="1"/>
</dbReference>
<dbReference type="InterPro" id="IPR013022">
    <property type="entry name" value="Xyl_isomerase-like_TIM-brl"/>
</dbReference>
<gene>
    <name evidence="2" type="ORF">A2160_02530</name>
</gene>
<proteinExistence type="predicted"/>
<evidence type="ECO:0000313" key="3">
    <source>
        <dbReference type="Proteomes" id="UP000177006"/>
    </source>
</evidence>
<dbReference type="Gene3D" id="3.20.20.150">
    <property type="entry name" value="Divalent-metal-dependent TIM barrel enzymes"/>
    <property type="match status" value="1"/>
</dbReference>
<sequence length="252" mass="28923">MFRLGLKLWSTNEYYKAEALRLFKKGVCDYIELYAVPNSYLRYINIWSKLEIPFVIHAPHFLGGGLNLAKKECKRKNLKLIKEAQQFADKLKADKIIVHPGIDGDIKETTRQLQFINDSRILIENLPYYSIKNNLMCNGATIEELNWIFNNCPVGFCLDIGHAIYAANAQKVNPLNYLKQLIQLKPNIYHLVDGNYSGVHDRHDHFGKGSFPLEDIIALLPSDAMITIETKKDSPHNLNGFIEDIKLLKSYL</sequence>
<dbReference type="EMBL" id="MEZK01000010">
    <property type="protein sequence ID" value="OGD63337.1"/>
    <property type="molecule type" value="Genomic_DNA"/>
</dbReference>
<comment type="caution">
    <text evidence="2">The sequence shown here is derived from an EMBL/GenBank/DDBJ whole genome shotgun (WGS) entry which is preliminary data.</text>
</comment>
<dbReference type="InterPro" id="IPR036237">
    <property type="entry name" value="Xyl_isomerase-like_sf"/>
</dbReference>
<feature type="domain" description="Xylose isomerase-like TIM barrel" evidence="1">
    <location>
        <begin position="51"/>
        <end position="250"/>
    </location>
</feature>
<reference evidence="2 3" key="1">
    <citation type="journal article" date="2016" name="Nat. Commun.">
        <title>Thousands of microbial genomes shed light on interconnected biogeochemical processes in an aquifer system.</title>
        <authorList>
            <person name="Anantharaman K."/>
            <person name="Brown C.T."/>
            <person name="Hug L.A."/>
            <person name="Sharon I."/>
            <person name="Castelle C.J."/>
            <person name="Probst A.J."/>
            <person name="Thomas B.C."/>
            <person name="Singh A."/>
            <person name="Wilkins M.J."/>
            <person name="Karaoz U."/>
            <person name="Brodie E.L."/>
            <person name="Williams K.H."/>
            <person name="Hubbard S.S."/>
            <person name="Banfield J.F."/>
        </authorList>
    </citation>
    <scope>NUCLEOTIDE SEQUENCE [LARGE SCALE GENOMIC DNA]</scope>
</reference>
<evidence type="ECO:0000259" key="1">
    <source>
        <dbReference type="Pfam" id="PF01261"/>
    </source>
</evidence>
<evidence type="ECO:0000313" key="2">
    <source>
        <dbReference type="EMBL" id="OGD63337.1"/>
    </source>
</evidence>
<dbReference type="STRING" id="1797457.A2160_02530"/>
<name>A0A1F5E7F1_9BACT</name>
<dbReference type="AlphaFoldDB" id="A0A1F5E7F1"/>
<protein>
    <recommendedName>
        <fullName evidence="1">Xylose isomerase-like TIM barrel domain-containing protein</fullName>
    </recommendedName>
</protein>
<dbReference type="Pfam" id="PF01261">
    <property type="entry name" value="AP_endonuc_2"/>
    <property type="match status" value="1"/>
</dbReference>
<organism evidence="2 3">
    <name type="scientific">Candidatus Beckwithbacteria bacterium RBG_13_42_9</name>
    <dbReference type="NCBI Taxonomy" id="1797457"/>
    <lineage>
        <taxon>Bacteria</taxon>
        <taxon>Candidatus Beckwithiibacteriota</taxon>
    </lineage>
</organism>
<dbReference type="Proteomes" id="UP000177006">
    <property type="component" value="Unassembled WGS sequence"/>
</dbReference>